<gene>
    <name evidence="2" type="ORF">GCM10009850_012250</name>
</gene>
<dbReference type="Proteomes" id="UP001499843">
    <property type="component" value="Unassembled WGS sequence"/>
</dbReference>
<organism evidence="2 3">
    <name type="scientific">Nonomuraea monospora</name>
    <dbReference type="NCBI Taxonomy" id="568818"/>
    <lineage>
        <taxon>Bacteria</taxon>
        <taxon>Bacillati</taxon>
        <taxon>Actinomycetota</taxon>
        <taxon>Actinomycetes</taxon>
        <taxon>Streptosporangiales</taxon>
        <taxon>Streptosporangiaceae</taxon>
        <taxon>Nonomuraea</taxon>
    </lineage>
</organism>
<dbReference type="RefSeq" id="WP_344471346.1">
    <property type="nucleotide sequence ID" value="NZ_BAAAQX010000002.1"/>
</dbReference>
<name>A0ABN3CA10_9ACTN</name>
<sequence length="146" mass="15196">MSRVSSSPGRVFGVILAGCLALGGCAGAEPETGAPDPRTAVDVYVRGLNDNDYEAIARLAPPLNDPSEAIRGRLAAYGGKGITLATVDISSEITPKVAKARLEGAGAGGRYAETLLMERKGERWYIALGRNPALPSDRVTASTTRP</sequence>
<evidence type="ECO:0000313" key="2">
    <source>
        <dbReference type="EMBL" id="GAA2205767.1"/>
    </source>
</evidence>
<evidence type="ECO:0008006" key="4">
    <source>
        <dbReference type="Google" id="ProtNLM"/>
    </source>
</evidence>
<protein>
    <recommendedName>
        <fullName evidence="4">Lipoprotein</fullName>
    </recommendedName>
</protein>
<proteinExistence type="predicted"/>
<reference evidence="2 3" key="1">
    <citation type="journal article" date="2019" name="Int. J. Syst. Evol. Microbiol.">
        <title>The Global Catalogue of Microorganisms (GCM) 10K type strain sequencing project: providing services to taxonomists for standard genome sequencing and annotation.</title>
        <authorList>
            <consortium name="The Broad Institute Genomics Platform"/>
            <consortium name="The Broad Institute Genome Sequencing Center for Infectious Disease"/>
            <person name="Wu L."/>
            <person name="Ma J."/>
        </authorList>
    </citation>
    <scope>NUCLEOTIDE SEQUENCE [LARGE SCALE GENOMIC DNA]</scope>
    <source>
        <strain evidence="2 3">JCM 16114</strain>
    </source>
</reference>
<dbReference type="EMBL" id="BAAAQX010000002">
    <property type="protein sequence ID" value="GAA2205767.1"/>
    <property type="molecule type" value="Genomic_DNA"/>
</dbReference>
<evidence type="ECO:0000256" key="1">
    <source>
        <dbReference type="SAM" id="SignalP"/>
    </source>
</evidence>
<keyword evidence="1" id="KW-0732">Signal</keyword>
<comment type="caution">
    <text evidence="2">The sequence shown here is derived from an EMBL/GenBank/DDBJ whole genome shotgun (WGS) entry which is preliminary data.</text>
</comment>
<accession>A0ABN3CA10</accession>
<dbReference type="PROSITE" id="PS51257">
    <property type="entry name" value="PROKAR_LIPOPROTEIN"/>
    <property type="match status" value="1"/>
</dbReference>
<feature type="chain" id="PRO_5046769538" description="Lipoprotein" evidence="1">
    <location>
        <begin position="29"/>
        <end position="146"/>
    </location>
</feature>
<evidence type="ECO:0000313" key="3">
    <source>
        <dbReference type="Proteomes" id="UP001499843"/>
    </source>
</evidence>
<feature type="signal peptide" evidence="1">
    <location>
        <begin position="1"/>
        <end position="28"/>
    </location>
</feature>
<keyword evidence="3" id="KW-1185">Reference proteome</keyword>